<name>A0A8J7W5P7_9EURY</name>
<accession>A0A8J7W5P7</accession>
<protein>
    <submittedName>
        <fullName evidence="1">Uncharacterized protein</fullName>
    </submittedName>
</protein>
<evidence type="ECO:0000313" key="1">
    <source>
        <dbReference type="EMBL" id="MBR1368824.1"/>
    </source>
</evidence>
<organism evidence="1 2">
    <name type="scientific">Methanocalculus chunghsingensis</name>
    <dbReference type="NCBI Taxonomy" id="156457"/>
    <lineage>
        <taxon>Archaea</taxon>
        <taxon>Methanobacteriati</taxon>
        <taxon>Methanobacteriota</taxon>
        <taxon>Stenosarchaea group</taxon>
        <taxon>Methanomicrobia</taxon>
        <taxon>Methanomicrobiales</taxon>
        <taxon>Methanocalculaceae</taxon>
        <taxon>Methanocalculus</taxon>
    </lineage>
</organism>
<dbReference type="AlphaFoldDB" id="A0A8J7W5P7"/>
<dbReference type="Proteomes" id="UP000730161">
    <property type="component" value="Unassembled WGS sequence"/>
</dbReference>
<gene>
    <name evidence="1" type="ORF">RJ53_04575</name>
</gene>
<sequence>MRRILEAAGYDIEEEGDPFDFSALAGRECILTLCTDDPAIARRFDHTQYNLDDAGERVPCKKLIYTSNPEIRPKEGVLWQNRDLARYAGEAAVARISGERLVISWGSAPGREGMKPHMAGDAPPPGRIRALPIRATADEAMRISGQNGPVRLRMIPAWVYDYSCKGDASYKGKQITFDANGSGAISAVNGLPQDLDLDAISEIEIPGDAEMVRPSILQKEAEEKILTHLIGALSKRVRIKTESGDAIFSEEKTFRPPRDQIERSIQLTYIPIWQIRGKHIVEVNAFTGEILSEPMDEGVELL</sequence>
<evidence type="ECO:0000313" key="2">
    <source>
        <dbReference type="Proteomes" id="UP000730161"/>
    </source>
</evidence>
<proteinExistence type="predicted"/>
<reference evidence="1" key="1">
    <citation type="submission" date="2014-12" db="EMBL/GenBank/DDBJ databases">
        <authorList>
            <person name="Huang H.-H."/>
            <person name="Chen S.-C."/>
            <person name="Lai M.-C."/>
        </authorList>
    </citation>
    <scope>NUCLEOTIDE SEQUENCE</scope>
    <source>
        <strain evidence="1">K1F9705b</strain>
    </source>
</reference>
<comment type="caution">
    <text evidence="1">The sequence shown here is derived from an EMBL/GenBank/DDBJ whole genome shotgun (WGS) entry which is preliminary data.</text>
</comment>
<keyword evidence="2" id="KW-1185">Reference proteome</keyword>
<dbReference type="EMBL" id="JWHL01000004">
    <property type="protein sequence ID" value="MBR1368824.1"/>
    <property type="molecule type" value="Genomic_DNA"/>
</dbReference>